<keyword evidence="3" id="KW-1185">Reference proteome</keyword>
<protein>
    <submittedName>
        <fullName evidence="2 4">Uncharacterized protein</fullName>
    </submittedName>
</protein>
<name>A0A0R3T5R1_RODNA</name>
<keyword evidence="1" id="KW-0812">Transmembrane</keyword>
<proteinExistence type="predicted"/>
<evidence type="ECO:0000313" key="4">
    <source>
        <dbReference type="WBParaSite" id="HNAJ_0000239901-mRNA-1"/>
    </source>
</evidence>
<accession>A0A0R3T5R1</accession>
<dbReference type="WBParaSite" id="HNAJ_0000239901-mRNA-1">
    <property type="protein sequence ID" value="HNAJ_0000239901-mRNA-1"/>
    <property type="gene ID" value="HNAJ_0000239901"/>
</dbReference>
<evidence type="ECO:0000256" key="1">
    <source>
        <dbReference type="SAM" id="Phobius"/>
    </source>
</evidence>
<dbReference type="Proteomes" id="UP000278807">
    <property type="component" value="Unassembled WGS sequence"/>
</dbReference>
<keyword evidence="1" id="KW-1133">Transmembrane helix</keyword>
<feature type="transmembrane region" description="Helical" evidence="1">
    <location>
        <begin position="74"/>
        <end position="92"/>
    </location>
</feature>
<evidence type="ECO:0000313" key="2">
    <source>
        <dbReference type="EMBL" id="VDN98257.1"/>
    </source>
</evidence>
<keyword evidence="1" id="KW-0472">Membrane</keyword>
<evidence type="ECO:0000313" key="3">
    <source>
        <dbReference type="Proteomes" id="UP000278807"/>
    </source>
</evidence>
<organism evidence="4">
    <name type="scientific">Rodentolepis nana</name>
    <name type="common">Dwarf tapeworm</name>
    <name type="synonym">Hymenolepis nana</name>
    <dbReference type="NCBI Taxonomy" id="102285"/>
    <lineage>
        <taxon>Eukaryota</taxon>
        <taxon>Metazoa</taxon>
        <taxon>Spiralia</taxon>
        <taxon>Lophotrochozoa</taxon>
        <taxon>Platyhelminthes</taxon>
        <taxon>Cestoda</taxon>
        <taxon>Eucestoda</taxon>
        <taxon>Cyclophyllidea</taxon>
        <taxon>Hymenolepididae</taxon>
        <taxon>Rodentolepis</taxon>
    </lineage>
</organism>
<reference evidence="2 3" key="2">
    <citation type="submission" date="2018-11" db="EMBL/GenBank/DDBJ databases">
        <authorList>
            <consortium name="Pathogen Informatics"/>
        </authorList>
    </citation>
    <scope>NUCLEOTIDE SEQUENCE [LARGE SCALE GENOMIC DNA]</scope>
</reference>
<sequence length="93" mass="10542">MPLFKSPPDDEERSIGITFSYLVRPSVELTLSSRRWLAGRWTRHWVEGKYSKAYVYLHAPPSGPVLVPSSGQGGLFFLLFTILVLLGPGFHFY</sequence>
<gene>
    <name evidence="2" type="ORF">HNAJ_LOCUS2398</name>
</gene>
<dbReference type="EMBL" id="UZAE01001162">
    <property type="protein sequence ID" value="VDN98257.1"/>
    <property type="molecule type" value="Genomic_DNA"/>
</dbReference>
<dbReference type="AlphaFoldDB" id="A0A0R3T5R1"/>
<reference evidence="4" key="1">
    <citation type="submission" date="2017-02" db="UniProtKB">
        <authorList>
            <consortium name="WormBaseParasite"/>
        </authorList>
    </citation>
    <scope>IDENTIFICATION</scope>
</reference>